<dbReference type="GO" id="GO:0005789">
    <property type="term" value="C:endoplasmic reticulum membrane"/>
    <property type="evidence" value="ECO:0007669"/>
    <property type="project" value="TreeGrafter"/>
</dbReference>
<feature type="compositionally biased region" description="Basic residues" evidence="2">
    <location>
        <begin position="57"/>
        <end position="69"/>
    </location>
</feature>
<keyword evidence="3" id="KW-0812">Transmembrane</keyword>
<sequence>MDVQTGLVYVAVVVISAAVIVLVSMFGIKEKSYEEAIAEQRKLPDDLLLSKKDKSKEKKHKNKAGKKVKEKKEEKEEKEDKEEKEHVQFEENPQILPLEPLVREGSKGSKKKSKHEKVKPILVNKDEPLVIVTELSSSQPLSAEANHFDLIQPKDDLELIRSHSKENLQQIGQSESVVNKSPKETPTKSKKSIKESIKKKDENVKEEKKETITNINVPVLNKDSIKDIKEQKEISIKDAKEFMKDTIPFTQSMNKESKKAKKKNDILAQIGGDKDAVNVSLLMPLVQKAELSRSEIQILIDQLLNKQMDNPSEHSEWTEGRADPVIKLKKQLAEKEKALADEHEANIAFQNKLKELRAELNSERSRLSANVRQLEEALNAKCTETQTLHTRMQHILESHAAEKQGFTRQIEQLQTKVNENAAIIHKMQEDQGQTQGHLQQELIAQRKQMEVQFAQMRENENALKAQLAQKHVEVQELQSELQATCESSTAEIEMLRQQLGLMQGQLMHSEGQLQHFKEAGDRLQDVARQLEESHRAHADLDHRLKNAHRHEQDLQKQVNSLQSELNAVKAEANDASVLKTELNKTQSELMKLKSELSHSMNEAKFEAAEITALKMTLVNKEEELKISQEELVNKEEELKTSQEQLNNVQTELKQSTENITQLEIQLDTVQKNLDTVKDKFDKTTESLKKAQSDVNTYQLNMEKLEEELKQTRNELEKTHGELKNVNETMHEMKTLKIEINRLQNNEKQLNEMQLQLTRLQEENNTLSMQLTNLADLQKQLKQLQEENESLASQLAATTERPAAEGRENGIDDNVQKSIQFVEQTNLLAQKESQLNELKTELTHKETELNQLNAQVDALRSDINNQYSLVASLNNDLEIQRSKNNELRIKNWKVMEALSAAELRVKCNNNGSNFDEVTQKLKIEQEELTKTLLQRIFPEIKISEKSYDQWLKIYEQKVNIVLTELKKKNTVDTHSELEKQNKNLQDMVSHYKQIIDDTEGMLNKLQSHVESEETRWMSQLRQKENEIATLRIKLNDLLNKLNIHENLQDKVVELETRLKDAEFFKEQTNAELLALRSTPKLNETNTQDLATLEKLQEEKARLSEELLIECNKRATVEVELEKLQCVITQLHQKMSQLKSEVHDGCSSSEQPTLNGPPTSECSNSEPPLATQTLIAALENILLKNTEFANCSIIKPINLVQSQQEIDNSPLTTKYSSKSCHMTDHNTQASWNPLMSQQHKKHKKKRKSTKKSMAKRRRFAGWFKKKITSKNKLR</sequence>
<feature type="compositionally biased region" description="Polar residues" evidence="2">
    <location>
        <begin position="1144"/>
        <end position="1165"/>
    </location>
</feature>
<evidence type="ECO:0000256" key="1">
    <source>
        <dbReference type="SAM" id="Coils"/>
    </source>
</evidence>
<dbReference type="InterPro" id="IPR040248">
    <property type="entry name" value="RRBP1"/>
</dbReference>
<evidence type="ECO:0000313" key="4">
    <source>
        <dbReference type="EnsemblMetazoa" id="XP_026296861"/>
    </source>
</evidence>
<gene>
    <name evidence="6" type="primary">LOC409414</name>
</gene>
<feature type="region of interest" description="Disordered" evidence="2">
    <location>
        <begin position="1140"/>
        <end position="1165"/>
    </location>
</feature>
<dbReference type="SUPFAM" id="SSF57997">
    <property type="entry name" value="Tropomyosin"/>
    <property type="match status" value="1"/>
</dbReference>
<feature type="region of interest" description="Disordered" evidence="2">
    <location>
        <begin position="161"/>
        <end position="202"/>
    </location>
</feature>
<dbReference type="AlphaFoldDB" id="A0A7M7L2R2"/>
<evidence type="ECO:0000256" key="3">
    <source>
        <dbReference type="SAM" id="Phobius"/>
    </source>
</evidence>
<evidence type="ECO:0000256" key="2">
    <source>
        <dbReference type="SAM" id="MobiDB-lite"/>
    </source>
</evidence>
<dbReference type="GeneID" id="409414"/>
<keyword evidence="3" id="KW-0472">Membrane</keyword>
<reference evidence="4" key="1">
    <citation type="submission" date="2021-01" db="UniProtKB">
        <authorList>
            <consortium name="EnsemblMetazoa"/>
        </authorList>
    </citation>
    <scope>IDENTIFICATION</scope>
    <source>
        <strain evidence="4">DH4</strain>
    </source>
</reference>
<dbReference type="KEGG" id="ame:409414"/>
<dbReference type="RefSeq" id="XP_026296861.1">
    <property type="nucleotide sequence ID" value="XM_026441076.1"/>
</dbReference>
<evidence type="ECO:0000313" key="6">
    <source>
        <dbReference type="RefSeq" id="XP_026296861.1"/>
    </source>
</evidence>
<organism evidence="4">
    <name type="scientific">Apis mellifera</name>
    <name type="common">Honeybee</name>
    <dbReference type="NCBI Taxonomy" id="7460"/>
    <lineage>
        <taxon>Eukaryota</taxon>
        <taxon>Metazoa</taxon>
        <taxon>Ecdysozoa</taxon>
        <taxon>Arthropoda</taxon>
        <taxon>Hexapoda</taxon>
        <taxon>Insecta</taxon>
        <taxon>Pterygota</taxon>
        <taxon>Neoptera</taxon>
        <taxon>Endopterygota</taxon>
        <taxon>Hymenoptera</taxon>
        <taxon>Apocrita</taxon>
        <taxon>Aculeata</taxon>
        <taxon>Apoidea</taxon>
        <taxon>Anthophila</taxon>
        <taxon>Apidae</taxon>
        <taxon>Apis</taxon>
    </lineage>
</organism>
<feature type="compositionally biased region" description="Basic and acidic residues" evidence="2">
    <location>
        <begin position="181"/>
        <end position="202"/>
    </location>
</feature>
<dbReference type="OrthoDB" id="5875463at2759"/>
<keyword evidence="3" id="KW-1133">Transmembrane helix</keyword>
<feature type="region of interest" description="Disordered" evidence="2">
    <location>
        <begin position="1232"/>
        <end position="1258"/>
    </location>
</feature>
<feature type="transmembrane region" description="Helical" evidence="3">
    <location>
        <begin position="7"/>
        <end position="28"/>
    </location>
</feature>
<feature type="coiled-coil region" evidence="1">
    <location>
        <begin position="966"/>
        <end position="1046"/>
    </location>
</feature>
<dbReference type="PANTHER" id="PTHR18939">
    <property type="entry name" value="RIBOSOME BINDING PROTEIN-1"/>
    <property type="match status" value="1"/>
</dbReference>
<evidence type="ECO:0000313" key="5">
    <source>
        <dbReference type="Proteomes" id="UP000005203"/>
    </source>
</evidence>
<accession>A0A8B8GYN1</accession>
<protein>
    <submittedName>
        <fullName evidence="6">Kinectin isoform X1</fullName>
    </submittedName>
</protein>
<feature type="region of interest" description="Disordered" evidence="2">
    <location>
        <begin position="790"/>
        <end position="811"/>
    </location>
</feature>
<dbReference type="EnsemblMetazoa" id="XM_026441076">
    <property type="protein sequence ID" value="XP_026296861"/>
    <property type="gene ID" value="LOC409414"/>
</dbReference>
<feature type="compositionally biased region" description="Polar residues" evidence="2">
    <location>
        <begin position="167"/>
        <end position="179"/>
    </location>
</feature>
<dbReference type="PANTHER" id="PTHR18939:SF4">
    <property type="entry name" value="RIBOSOME-BINDING PROTEIN 1"/>
    <property type="match status" value="1"/>
</dbReference>
<feature type="region of interest" description="Disordered" evidence="2">
    <location>
        <begin position="48"/>
        <end position="119"/>
    </location>
</feature>
<name>A0A7M7L2R2_APIME</name>
<accession>A0A7M7L2R2</accession>
<dbReference type="Proteomes" id="UP000005203">
    <property type="component" value="Linkage group LG5"/>
</dbReference>
<feature type="compositionally biased region" description="Basic residues" evidence="2">
    <location>
        <begin position="1236"/>
        <end position="1258"/>
    </location>
</feature>
<dbReference type="Gene3D" id="1.10.287.1490">
    <property type="match status" value="1"/>
</dbReference>
<feature type="compositionally biased region" description="Basic residues" evidence="2">
    <location>
        <begin position="108"/>
        <end position="117"/>
    </location>
</feature>
<keyword evidence="1" id="KW-0175">Coiled coil</keyword>
<feature type="coiled-coil region" evidence="1">
    <location>
        <begin position="1084"/>
        <end position="1139"/>
    </location>
</feature>
<proteinExistence type="predicted"/>
<reference evidence="6" key="2">
    <citation type="submission" date="2025-04" db="UniProtKB">
        <authorList>
            <consortium name="RefSeq"/>
        </authorList>
    </citation>
    <scope>IDENTIFICATION</scope>
    <source>
        <strain evidence="6">DH4</strain>
        <tissue evidence="6">Whole body</tissue>
    </source>
</reference>
<keyword evidence="5" id="KW-1185">Reference proteome</keyword>